<comment type="subcellular location">
    <subcellularLocation>
        <location evidence="1 7">Cell outer membrane</location>
        <topology evidence="1 7">Multi-pass membrane protein</topology>
    </subcellularLocation>
</comment>
<dbReference type="InterPro" id="IPR023997">
    <property type="entry name" value="TonB-dep_OMP_SusC/RagA_CS"/>
</dbReference>
<name>A0A1I2FXV8_9BACT</name>
<dbReference type="InterPro" id="IPR039426">
    <property type="entry name" value="TonB-dep_rcpt-like"/>
</dbReference>
<evidence type="ECO:0000256" key="5">
    <source>
        <dbReference type="ARBA" id="ARBA00023136"/>
    </source>
</evidence>
<dbReference type="AlphaFoldDB" id="A0A1I2FXV8"/>
<dbReference type="SUPFAM" id="SSF56935">
    <property type="entry name" value="Porins"/>
    <property type="match status" value="1"/>
</dbReference>
<dbReference type="NCBIfam" id="TIGR04057">
    <property type="entry name" value="SusC_RagA_signa"/>
    <property type="match status" value="1"/>
</dbReference>
<dbReference type="Proteomes" id="UP000198964">
    <property type="component" value="Unassembled WGS sequence"/>
</dbReference>
<dbReference type="PROSITE" id="PS52016">
    <property type="entry name" value="TONB_DEPENDENT_REC_3"/>
    <property type="match status" value="1"/>
</dbReference>
<evidence type="ECO:0000256" key="2">
    <source>
        <dbReference type="ARBA" id="ARBA00022448"/>
    </source>
</evidence>
<keyword evidence="3 7" id="KW-1134">Transmembrane beta strand</keyword>
<dbReference type="EMBL" id="FONW01000002">
    <property type="protein sequence ID" value="SFF10225.1"/>
    <property type="molecule type" value="Genomic_DNA"/>
</dbReference>
<dbReference type="InterPro" id="IPR023996">
    <property type="entry name" value="TonB-dep_OMP_SusC/RagA"/>
</dbReference>
<dbReference type="GO" id="GO:0009279">
    <property type="term" value="C:cell outer membrane"/>
    <property type="evidence" value="ECO:0007669"/>
    <property type="project" value="UniProtKB-SubCell"/>
</dbReference>
<keyword evidence="5 7" id="KW-0472">Membrane</keyword>
<keyword evidence="2 7" id="KW-0813">Transport</keyword>
<evidence type="ECO:0000256" key="3">
    <source>
        <dbReference type="ARBA" id="ARBA00022452"/>
    </source>
</evidence>
<keyword evidence="10" id="KW-1185">Reference proteome</keyword>
<dbReference type="InterPro" id="IPR036942">
    <property type="entry name" value="Beta-barrel_TonB_sf"/>
</dbReference>
<dbReference type="SMART" id="SM00965">
    <property type="entry name" value="STN"/>
    <property type="match status" value="1"/>
</dbReference>
<dbReference type="InterPro" id="IPR008969">
    <property type="entry name" value="CarboxyPept-like_regulatory"/>
</dbReference>
<sequence length="1157" mass="130225">MKIYLSGNFFDLMKQPLRKMKTTFLIVIMFASSLFATNAKSQVAKVNISLRNVSVLKVLQTIESQTDYLFVYNRDEVDLNRAVNVDASNRTVDDVLSAVFTNTDVAYKKLGTSIILMKNPEQQLQGELRVTGLITDSSGEPLPGVTVVVKGTTIGITTDIDGNYSLKVPSASSTLVFSFVGMISQEVVVGTQRTINLTMKADAIGLEEVVAIGYGTQKKATLTGAASSVKTADLDEISTPALSNTLAGRASGITVINNSGFAGATSSIKIRGSLTDPLFVIDNVVKDKSAFDALDPNEVEEISFLKDAAAASIYGMKAADGVVLVKTKGGKLGKRAEFTYKGSYSFQETTYNTNDYTALDEVIYRNDFEKTYGRDPYYTDEEVAYIRDNNINYNLYDVIWKNPTQQQHSISASGGSDKTSYYFMGSFHKSDGSYQNTNYQRFNFRSNVTSQLTERLKLNVNVSGNQREINRFFWPYDYDNGEGFTVGDFYRATFNVSRIFPWYVAPDGTPLKKRTEDAIPTVGSNWGFHPGENIFSTGNRNLIYRTANVVARLDWDLSSITQGLSTSFMGNYTADDKIQKDLRLHQTYYKPALDPDIRTKIDESVPVDQWQEKVHNLSQSYENIYQRSGLSHNYQLNWFLDYQRTFGKHEVTAMTVYEQRGYYGYDMNGTAYKLLSRDVDQIFATSSDSEDRTFTGWEGNNAFVSWIGRFGYNYAEKYIAEFSFRYDGNYRFPKSTRWGLFPSVSAAWRLTEENFLKDISWLSNLKLRGSFGTSGNDIFGNNAIPAFMYQNNYIPANGFVFGNSVSNGIRPGAIPNPDVTWAKTKSWNAGVDFGFWGGQLTGEIDYFYRFNYDILGSRIRTIPTTWGGTAPAENYIETDIRGIDFSLQYHNNIGEFKYDIGFNMGYAKDKVLTIDETEGLQDWRSQIGKPKHRVFGYISKGMIRDQATLDALPEGFTQFGREPMLGTLLFEDIRGANYSEGPDGKIDSNDATFLSDNGIPRINYGFTFNGEWKGITVNALFQGVGAYDRMIRTRNGDGVFQVGDRPYFGLWKDHWSEDNQDAKYPRPMGWMKPEAGGGGSTFWMKNGAYLRLKNLNVAYDLPKQWLQPIGVKRLQFFVNGTNLLTFSEVKEIMDPEQETLDSYPVMKTYSAGLTLTF</sequence>
<keyword evidence="6 7" id="KW-0998">Cell outer membrane</keyword>
<dbReference type="NCBIfam" id="TIGR04056">
    <property type="entry name" value="OMP_RagA_SusC"/>
    <property type="match status" value="1"/>
</dbReference>
<evidence type="ECO:0000259" key="8">
    <source>
        <dbReference type="SMART" id="SM00965"/>
    </source>
</evidence>
<evidence type="ECO:0000313" key="10">
    <source>
        <dbReference type="Proteomes" id="UP000198964"/>
    </source>
</evidence>
<organism evidence="9 10">
    <name type="scientific">Sunxiuqinia elliptica</name>
    <dbReference type="NCBI Taxonomy" id="655355"/>
    <lineage>
        <taxon>Bacteria</taxon>
        <taxon>Pseudomonadati</taxon>
        <taxon>Bacteroidota</taxon>
        <taxon>Bacteroidia</taxon>
        <taxon>Marinilabiliales</taxon>
        <taxon>Prolixibacteraceae</taxon>
        <taxon>Sunxiuqinia</taxon>
    </lineage>
</organism>
<dbReference type="InterPro" id="IPR037066">
    <property type="entry name" value="Plug_dom_sf"/>
</dbReference>
<evidence type="ECO:0000256" key="7">
    <source>
        <dbReference type="PROSITE-ProRule" id="PRU01360"/>
    </source>
</evidence>
<keyword evidence="4 7" id="KW-0812">Transmembrane</keyword>
<reference evidence="9 10" key="1">
    <citation type="submission" date="2016-10" db="EMBL/GenBank/DDBJ databases">
        <authorList>
            <person name="de Groot N.N."/>
        </authorList>
    </citation>
    <scope>NUCLEOTIDE SEQUENCE [LARGE SCALE GENOMIC DNA]</scope>
    <source>
        <strain evidence="9 10">CGMCC 1.9156</strain>
    </source>
</reference>
<dbReference type="InterPro" id="IPR011662">
    <property type="entry name" value="Secretin/TonB_short_N"/>
</dbReference>
<accession>A0A1I2FXV8</accession>
<proteinExistence type="inferred from homology"/>
<dbReference type="InterPro" id="IPR012910">
    <property type="entry name" value="Plug_dom"/>
</dbReference>
<evidence type="ECO:0000256" key="6">
    <source>
        <dbReference type="ARBA" id="ARBA00023237"/>
    </source>
</evidence>
<dbReference type="Gene3D" id="2.170.130.10">
    <property type="entry name" value="TonB-dependent receptor, plug domain"/>
    <property type="match status" value="1"/>
</dbReference>
<evidence type="ECO:0000256" key="1">
    <source>
        <dbReference type="ARBA" id="ARBA00004571"/>
    </source>
</evidence>
<comment type="similarity">
    <text evidence="7">Belongs to the TonB-dependent receptor family.</text>
</comment>
<protein>
    <submittedName>
        <fullName evidence="9">TonB-linked outer membrane protein, SusC/RagA family</fullName>
    </submittedName>
</protein>
<evidence type="ECO:0000313" key="9">
    <source>
        <dbReference type="EMBL" id="SFF10225.1"/>
    </source>
</evidence>
<feature type="domain" description="Secretin/TonB short N-terminal" evidence="8">
    <location>
        <begin position="68"/>
        <end position="119"/>
    </location>
</feature>
<dbReference type="Pfam" id="PF13715">
    <property type="entry name" value="CarbopepD_reg_2"/>
    <property type="match status" value="1"/>
</dbReference>
<dbReference type="Pfam" id="PF07660">
    <property type="entry name" value="STN"/>
    <property type="match status" value="1"/>
</dbReference>
<dbReference type="STRING" id="655355.SAMN05216283_102671"/>
<evidence type="ECO:0000256" key="4">
    <source>
        <dbReference type="ARBA" id="ARBA00022692"/>
    </source>
</evidence>
<dbReference type="FunFam" id="2.60.40.1120:FF:000003">
    <property type="entry name" value="Outer membrane protein Omp121"/>
    <property type="match status" value="1"/>
</dbReference>
<dbReference type="Gene3D" id="2.60.40.1120">
    <property type="entry name" value="Carboxypeptidase-like, regulatory domain"/>
    <property type="match status" value="1"/>
</dbReference>
<dbReference type="Gene3D" id="2.40.170.20">
    <property type="entry name" value="TonB-dependent receptor, beta-barrel domain"/>
    <property type="match status" value="1"/>
</dbReference>
<dbReference type="SUPFAM" id="SSF49464">
    <property type="entry name" value="Carboxypeptidase regulatory domain-like"/>
    <property type="match status" value="1"/>
</dbReference>
<dbReference type="Pfam" id="PF07715">
    <property type="entry name" value="Plug"/>
    <property type="match status" value="1"/>
</dbReference>
<gene>
    <name evidence="9" type="ORF">SAMN05216283_102671</name>
</gene>